<dbReference type="PANTHER" id="PTHR36529:SF1">
    <property type="entry name" value="GLYCOSYLTRANSFERASE"/>
    <property type="match status" value="1"/>
</dbReference>
<proteinExistence type="predicted"/>
<organism evidence="1">
    <name type="scientific">hydrothermal vent metagenome</name>
    <dbReference type="NCBI Taxonomy" id="652676"/>
    <lineage>
        <taxon>unclassified sequences</taxon>
        <taxon>metagenomes</taxon>
        <taxon>ecological metagenomes</taxon>
    </lineage>
</organism>
<evidence type="ECO:0000313" key="1">
    <source>
        <dbReference type="EMBL" id="VAX12528.1"/>
    </source>
</evidence>
<dbReference type="Pfam" id="PF09837">
    <property type="entry name" value="DUF2064"/>
    <property type="match status" value="1"/>
</dbReference>
<dbReference type="PANTHER" id="PTHR36529">
    <property type="entry name" value="SLL1095 PROTEIN"/>
    <property type="match status" value="1"/>
</dbReference>
<reference evidence="1" key="1">
    <citation type="submission" date="2018-06" db="EMBL/GenBank/DDBJ databases">
        <authorList>
            <person name="Zhirakovskaya E."/>
        </authorList>
    </citation>
    <scope>NUCLEOTIDE SEQUENCE</scope>
</reference>
<dbReference type="AlphaFoldDB" id="A0A3B1BM46"/>
<dbReference type="NCBIfam" id="TIGR04282">
    <property type="entry name" value="glyco_like_cofC"/>
    <property type="match status" value="1"/>
</dbReference>
<dbReference type="EMBL" id="UOFZ01000047">
    <property type="protein sequence ID" value="VAX12528.1"/>
    <property type="molecule type" value="Genomic_DNA"/>
</dbReference>
<dbReference type="InterPro" id="IPR018641">
    <property type="entry name" value="Trfase_1_rSAM/seldom-assoc"/>
</dbReference>
<sequence length="211" mass="23465">MSYRYPDARILIFSKAPLAGRAKTRLIPQLGEQGAAEFSADLTRYMVQQAAASQLCPLQLWCEPDDRHELFQELRSAYGVELKQQQGSDLGIRMRHALAAELSARKMVVLIGSDCPAISADYLEQALQLLAKGISCVLGPAEDGGYVLVGQSVLDTDMFENVNWGTSEVLQQTRQRLRKAGRDWSELATLWDVDRAGDIARARNLMAQRQP</sequence>
<dbReference type="Gene3D" id="3.90.550.10">
    <property type="entry name" value="Spore Coat Polysaccharide Biosynthesis Protein SpsA, Chain A"/>
    <property type="match status" value="1"/>
</dbReference>
<name>A0A3B1BM46_9ZZZZ</name>
<dbReference type="InterPro" id="IPR029044">
    <property type="entry name" value="Nucleotide-diphossugar_trans"/>
</dbReference>
<gene>
    <name evidence="1" type="ORF">MNBD_GAMMA24-2748</name>
</gene>
<evidence type="ECO:0008006" key="2">
    <source>
        <dbReference type="Google" id="ProtNLM"/>
    </source>
</evidence>
<accession>A0A3B1BM46</accession>
<dbReference type="SUPFAM" id="SSF53448">
    <property type="entry name" value="Nucleotide-diphospho-sugar transferases"/>
    <property type="match status" value="1"/>
</dbReference>
<protein>
    <recommendedName>
        <fullName evidence="2">Glycosyltransferase</fullName>
    </recommendedName>
</protein>